<name>A0A4Z2E0M7_9TELE</name>
<protein>
    <submittedName>
        <fullName evidence="2">Uncharacterized protein</fullName>
    </submittedName>
</protein>
<evidence type="ECO:0000256" key="1">
    <source>
        <dbReference type="SAM" id="MobiDB-lite"/>
    </source>
</evidence>
<evidence type="ECO:0000313" key="2">
    <source>
        <dbReference type="EMBL" id="TNN22267.1"/>
    </source>
</evidence>
<dbReference type="EMBL" id="SRLO01023391">
    <property type="protein sequence ID" value="TNN22267.1"/>
    <property type="molecule type" value="Genomic_DNA"/>
</dbReference>
<reference evidence="2 3" key="1">
    <citation type="submission" date="2019-03" db="EMBL/GenBank/DDBJ databases">
        <title>First draft genome of Liparis tanakae, snailfish: a comprehensive survey of snailfish specific genes.</title>
        <authorList>
            <person name="Kim W."/>
            <person name="Song I."/>
            <person name="Jeong J.-H."/>
            <person name="Kim D."/>
            <person name="Kim S."/>
            <person name="Ryu S."/>
            <person name="Song J.Y."/>
            <person name="Lee S.K."/>
        </authorList>
    </citation>
    <scope>NUCLEOTIDE SEQUENCE [LARGE SCALE GENOMIC DNA]</scope>
    <source>
        <tissue evidence="2">Muscle</tissue>
    </source>
</reference>
<feature type="compositionally biased region" description="Basic and acidic residues" evidence="1">
    <location>
        <begin position="15"/>
        <end position="33"/>
    </location>
</feature>
<feature type="region of interest" description="Disordered" evidence="1">
    <location>
        <begin position="1"/>
        <end position="33"/>
    </location>
</feature>
<accession>A0A4Z2E0M7</accession>
<gene>
    <name evidence="2" type="ORF">EYF80_067619</name>
</gene>
<keyword evidence="3" id="KW-1185">Reference proteome</keyword>
<evidence type="ECO:0000313" key="3">
    <source>
        <dbReference type="Proteomes" id="UP000314294"/>
    </source>
</evidence>
<proteinExistence type="predicted"/>
<comment type="caution">
    <text evidence="2">The sequence shown here is derived from an EMBL/GenBank/DDBJ whole genome shotgun (WGS) entry which is preliminary data.</text>
</comment>
<dbReference type="AlphaFoldDB" id="A0A4Z2E0M7"/>
<organism evidence="2 3">
    <name type="scientific">Liparis tanakae</name>
    <name type="common">Tanaka's snailfish</name>
    <dbReference type="NCBI Taxonomy" id="230148"/>
    <lineage>
        <taxon>Eukaryota</taxon>
        <taxon>Metazoa</taxon>
        <taxon>Chordata</taxon>
        <taxon>Craniata</taxon>
        <taxon>Vertebrata</taxon>
        <taxon>Euteleostomi</taxon>
        <taxon>Actinopterygii</taxon>
        <taxon>Neopterygii</taxon>
        <taxon>Teleostei</taxon>
        <taxon>Neoteleostei</taxon>
        <taxon>Acanthomorphata</taxon>
        <taxon>Eupercaria</taxon>
        <taxon>Perciformes</taxon>
        <taxon>Cottioidei</taxon>
        <taxon>Cottales</taxon>
        <taxon>Liparidae</taxon>
        <taxon>Liparis</taxon>
    </lineage>
</organism>
<dbReference type="Proteomes" id="UP000314294">
    <property type="component" value="Unassembled WGS sequence"/>
</dbReference>
<sequence length="33" mass="3884">MDRLDVGTETTRPGGEGERREMCRSHEIHRQPF</sequence>